<accession>A0AAE0ZIX1</accession>
<dbReference type="EMBL" id="JAWDGP010003856">
    <property type="protein sequence ID" value="KAK3770304.1"/>
    <property type="molecule type" value="Genomic_DNA"/>
</dbReference>
<evidence type="ECO:0000313" key="1">
    <source>
        <dbReference type="EMBL" id="KAK3770304.1"/>
    </source>
</evidence>
<evidence type="ECO:0000313" key="2">
    <source>
        <dbReference type="Proteomes" id="UP001283361"/>
    </source>
</evidence>
<name>A0AAE0ZIX1_9GAST</name>
<proteinExistence type="predicted"/>
<sequence>MLFSNIQFVPPQSDSEQLIVLRGPRLKVSVKYAALYKSDVGSALQGKRLPSGRVGLNVDADPGNRGRV</sequence>
<dbReference type="AlphaFoldDB" id="A0AAE0ZIX1"/>
<comment type="caution">
    <text evidence="1">The sequence shown here is derived from an EMBL/GenBank/DDBJ whole genome shotgun (WGS) entry which is preliminary data.</text>
</comment>
<reference evidence="1" key="1">
    <citation type="journal article" date="2023" name="G3 (Bethesda)">
        <title>A reference genome for the long-term kleptoplast-retaining sea slug Elysia crispata morphotype clarki.</title>
        <authorList>
            <person name="Eastman K.E."/>
            <person name="Pendleton A.L."/>
            <person name="Shaikh M.A."/>
            <person name="Suttiyut T."/>
            <person name="Ogas R."/>
            <person name="Tomko P."/>
            <person name="Gavelis G."/>
            <person name="Widhalm J.R."/>
            <person name="Wisecaver J.H."/>
        </authorList>
    </citation>
    <scope>NUCLEOTIDE SEQUENCE</scope>
    <source>
        <strain evidence="1">ECLA1</strain>
    </source>
</reference>
<organism evidence="1 2">
    <name type="scientific">Elysia crispata</name>
    <name type="common">lettuce slug</name>
    <dbReference type="NCBI Taxonomy" id="231223"/>
    <lineage>
        <taxon>Eukaryota</taxon>
        <taxon>Metazoa</taxon>
        <taxon>Spiralia</taxon>
        <taxon>Lophotrochozoa</taxon>
        <taxon>Mollusca</taxon>
        <taxon>Gastropoda</taxon>
        <taxon>Heterobranchia</taxon>
        <taxon>Euthyneura</taxon>
        <taxon>Panpulmonata</taxon>
        <taxon>Sacoglossa</taxon>
        <taxon>Placobranchoidea</taxon>
        <taxon>Plakobranchidae</taxon>
        <taxon>Elysia</taxon>
    </lineage>
</organism>
<gene>
    <name evidence="1" type="ORF">RRG08_029959</name>
</gene>
<keyword evidence="2" id="KW-1185">Reference proteome</keyword>
<dbReference type="Proteomes" id="UP001283361">
    <property type="component" value="Unassembled WGS sequence"/>
</dbReference>
<protein>
    <submittedName>
        <fullName evidence="1">Uncharacterized protein</fullName>
    </submittedName>
</protein>